<evidence type="ECO:0000313" key="2">
    <source>
        <dbReference type="EMBL" id="KAA9015494.1"/>
    </source>
</evidence>
<dbReference type="Proteomes" id="UP000326671">
    <property type="component" value="Unassembled WGS sequence"/>
</dbReference>
<feature type="transmembrane region" description="Helical" evidence="1">
    <location>
        <begin position="12"/>
        <end position="35"/>
    </location>
</feature>
<sequence length="82" mass="9646">METVVGKPLRYFFLFILFHFISYALNPTSTLLLLLRYSSIAYSLFATPKKARRNSSAELLNTIIYFIQTLDEYRRILPTHLI</sequence>
<evidence type="ECO:0000256" key="1">
    <source>
        <dbReference type="SAM" id="Phobius"/>
    </source>
</evidence>
<dbReference type="AlphaFoldDB" id="A0A5J5H7W5"/>
<protein>
    <submittedName>
        <fullName evidence="2">Uncharacterized protein</fullName>
    </submittedName>
</protein>
<keyword evidence="1" id="KW-0812">Transmembrane</keyword>
<dbReference type="RefSeq" id="WP_150442324.1">
    <property type="nucleotide sequence ID" value="NZ_VYKL01000041.1"/>
</dbReference>
<proteinExistence type="predicted"/>
<accession>A0A5J5H7W5</accession>
<organism evidence="2 3">
    <name type="scientific">Niallia endozanthoxylica</name>
    <dbReference type="NCBI Taxonomy" id="2036016"/>
    <lineage>
        <taxon>Bacteria</taxon>
        <taxon>Bacillati</taxon>
        <taxon>Bacillota</taxon>
        <taxon>Bacilli</taxon>
        <taxon>Bacillales</taxon>
        <taxon>Bacillaceae</taxon>
        <taxon>Niallia</taxon>
    </lineage>
</organism>
<keyword evidence="1" id="KW-0472">Membrane</keyword>
<evidence type="ECO:0000313" key="3">
    <source>
        <dbReference type="Proteomes" id="UP000326671"/>
    </source>
</evidence>
<comment type="caution">
    <text evidence="2">The sequence shown here is derived from an EMBL/GenBank/DDBJ whole genome shotgun (WGS) entry which is preliminary data.</text>
</comment>
<keyword evidence="1" id="KW-1133">Transmembrane helix</keyword>
<keyword evidence="3" id="KW-1185">Reference proteome</keyword>
<reference evidence="2 3" key="1">
    <citation type="submission" date="2019-09" db="EMBL/GenBank/DDBJ databases">
        <title>Whole genome sequences of isolates from the Mars Exploration Rovers.</title>
        <authorList>
            <person name="Seuylemezian A."/>
            <person name="Vaishampayan P."/>
        </authorList>
    </citation>
    <scope>NUCLEOTIDE SEQUENCE [LARGE SCALE GENOMIC DNA]</scope>
    <source>
        <strain evidence="2 3">MER_TA_151</strain>
    </source>
</reference>
<dbReference type="EMBL" id="VYKL01000041">
    <property type="protein sequence ID" value="KAA9015494.1"/>
    <property type="molecule type" value="Genomic_DNA"/>
</dbReference>
<name>A0A5J5H7W5_9BACI</name>
<gene>
    <name evidence="2" type="ORF">F4V44_22840</name>
</gene>